<feature type="region of interest" description="Disordered" evidence="1">
    <location>
        <begin position="1"/>
        <end position="43"/>
    </location>
</feature>
<dbReference type="KEGG" id="ffu:CLAFUR5_00260"/>
<reference evidence="2" key="1">
    <citation type="submission" date="2021-12" db="EMBL/GenBank/DDBJ databases">
        <authorList>
            <person name="Zaccaron A."/>
            <person name="Stergiopoulos I."/>
        </authorList>
    </citation>
    <scope>NUCLEOTIDE SEQUENCE</scope>
    <source>
        <strain evidence="2">Race5_Kim</strain>
    </source>
</reference>
<evidence type="ECO:0000313" key="2">
    <source>
        <dbReference type="EMBL" id="UJO12696.1"/>
    </source>
</evidence>
<dbReference type="OrthoDB" id="10411493at2759"/>
<name>A0A9Q8L870_PASFU</name>
<protein>
    <submittedName>
        <fullName evidence="2">Uncharacterized protein</fullName>
    </submittedName>
</protein>
<dbReference type="Proteomes" id="UP000756132">
    <property type="component" value="Chromosome 1"/>
</dbReference>
<dbReference type="GeneID" id="71980138"/>
<proteinExistence type="predicted"/>
<reference evidence="2" key="2">
    <citation type="journal article" date="2022" name="Microb. Genom.">
        <title>A chromosome-scale genome assembly of the tomato pathogen Cladosporium fulvum reveals a compartmentalized genome architecture and the presence of a dispensable chromosome.</title>
        <authorList>
            <person name="Zaccaron A.Z."/>
            <person name="Chen L.H."/>
            <person name="Samaras A."/>
            <person name="Stergiopoulos I."/>
        </authorList>
    </citation>
    <scope>NUCLEOTIDE SEQUENCE</scope>
    <source>
        <strain evidence="2">Race5_Kim</strain>
    </source>
</reference>
<sequence length="174" mass="19201">MPVTRSQKQAMTIASSNPPPHPSKLRTGAGRITKPGKPTRKQYLDYDPAQNARRQRLAPKLRVMFVQFLLNRLETQGIAVEGLGRAELREHIAAMSDNFLNIAANLERDERDVDDLADVFGQIVAPSGADVVDMIDMLDSTSLLGGATTAMDHDRDSGDISVVSESTDKWRKKE</sequence>
<dbReference type="AlphaFoldDB" id="A0A9Q8L870"/>
<keyword evidence="3" id="KW-1185">Reference proteome</keyword>
<evidence type="ECO:0000256" key="1">
    <source>
        <dbReference type="SAM" id="MobiDB-lite"/>
    </source>
</evidence>
<feature type="region of interest" description="Disordered" evidence="1">
    <location>
        <begin position="149"/>
        <end position="174"/>
    </location>
</feature>
<dbReference type="EMBL" id="CP090163">
    <property type="protein sequence ID" value="UJO12696.1"/>
    <property type="molecule type" value="Genomic_DNA"/>
</dbReference>
<dbReference type="RefSeq" id="XP_047757062.1">
    <property type="nucleotide sequence ID" value="XM_047899408.1"/>
</dbReference>
<accession>A0A9Q8L870</accession>
<organism evidence="2 3">
    <name type="scientific">Passalora fulva</name>
    <name type="common">Tomato leaf mold</name>
    <name type="synonym">Cladosporium fulvum</name>
    <dbReference type="NCBI Taxonomy" id="5499"/>
    <lineage>
        <taxon>Eukaryota</taxon>
        <taxon>Fungi</taxon>
        <taxon>Dikarya</taxon>
        <taxon>Ascomycota</taxon>
        <taxon>Pezizomycotina</taxon>
        <taxon>Dothideomycetes</taxon>
        <taxon>Dothideomycetidae</taxon>
        <taxon>Mycosphaerellales</taxon>
        <taxon>Mycosphaerellaceae</taxon>
        <taxon>Fulvia</taxon>
    </lineage>
</organism>
<evidence type="ECO:0000313" key="3">
    <source>
        <dbReference type="Proteomes" id="UP000756132"/>
    </source>
</evidence>
<gene>
    <name evidence="2" type="ORF">CLAFUR5_00260</name>
</gene>
<feature type="compositionally biased region" description="Polar residues" evidence="1">
    <location>
        <begin position="1"/>
        <end position="16"/>
    </location>
</feature>